<dbReference type="GeneID" id="3862500"/>
<dbReference type="KEGG" id="tan:TA14530"/>
<dbReference type="Proteomes" id="UP000001950">
    <property type="component" value="Chromosome 2"/>
</dbReference>
<accession>Q4UF35</accession>
<dbReference type="EMBL" id="CR940348">
    <property type="protein sequence ID" value="CAI74304.1"/>
    <property type="molecule type" value="Genomic_DNA"/>
</dbReference>
<sequence length="76" mass="8555">MVLSPVKGHFFPSRTFTSKTTDLKALNENEPKTRVITVKPTNPAKTRQASVTSKRSNKFFVFNSESFKCEFLGNAN</sequence>
<dbReference type="RefSeq" id="XP_952036.1">
    <property type="nucleotide sequence ID" value="XM_946943.1"/>
</dbReference>
<dbReference type="AlphaFoldDB" id="Q4UF35"/>
<organism evidence="1 2">
    <name type="scientific">Theileria annulata</name>
    <dbReference type="NCBI Taxonomy" id="5874"/>
    <lineage>
        <taxon>Eukaryota</taxon>
        <taxon>Sar</taxon>
        <taxon>Alveolata</taxon>
        <taxon>Apicomplexa</taxon>
        <taxon>Aconoidasida</taxon>
        <taxon>Piroplasmida</taxon>
        <taxon>Theileriidae</taxon>
        <taxon>Theileria</taxon>
    </lineage>
</organism>
<keyword evidence="2" id="KW-1185">Reference proteome</keyword>
<reference evidence="1 2" key="1">
    <citation type="journal article" date="2005" name="Science">
        <title>Genome of the host-cell transforming parasite Theileria annulata compared with T. parva.</title>
        <authorList>
            <person name="Pain A."/>
            <person name="Renauld H."/>
            <person name="Berriman M."/>
            <person name="Murphy L."/>
            <person name="Yeats C.A."/>
            <person name="Weir W."/>
            <person name="Kerhornou A."/>
            <person name="Aslett M."/>
            <person name="Bishop R."/>
            <person name="Bouchier C."/>
            <person name="Cochet M."/>
            <person name="Coulson R.M.R."/>
            <person name="Cronin A."/>
            <person name="de Villiers E.P."/>
            <person name="Fraser A."/>
            <person name="Fosker N."/>
            <person name="Gardner M."/>
            <person name="Goble A."/>
            <person name="Griffiths-Jones S."/>
            <person name="Harris D.E."/>
            <person name="Katzer F."/>
            <person name="Larke N."/>
            <person name="Lord A."/>
            <person name="Maser P."/>
            <person name="McKellar S."/>
            <person name="Mooney P."/>
            <person name="Morton F."/>
            <person name="Nene V."/>
            <person name="O'Neil S."/>
            <person name="Price C."/>
            <person name="Quail M.A."/>
            <person name="Rabbinowitsch E."/>
            <person name="Rawlings N.D."/>
            <person name="Rutter S."/>
            <person name="Saunders D."/>
            <person name="Seeger K."/>
            <person name="Shah T."/>
            <person name="Squares R."/>
            <person name="Squares S."/>
            <person name="Tivey A."/>
            <person name="Walker A.R."/>
            <person name="Woodward J."/>
            <person name="Dobbelaere D.A.E."/>
            <person name="Langsley G."/>
            <person name="Rajandream M.A."/>
            <person name="McKeever D."/>
            <person name="Shiels B."/>
            <person name="Tait A."/>
            <person name="Barrell B.G."/>
            <person name="Hall N."/>
        </authorList>
    </citation>
    <scope>NUCLEOTIDE SEQUENCE [LARGE SCALE GENOMIC DNA]</scope>
    <source>
        <strain evidence="2">Ankara</strain>
    </source>
</reference>
<protein>
    <submittedName>
        <fullName evidence="1">Uncharacterized protein</fullName>
    </submittedName>
</protein>
<dbReference type="InParanoid" id="Q4UF35"/>
<dbReference type="VEuPathDB" id="PiroplasmaDB:TA14530"/>
<name>Q4UF35_THEAN</name>
<proteinExistence type="predicted"/>
<evidence type="ECO:0000313" key="1">
    <source>
        <dbReference type="EMBL" id="CAI74304.1"/>
    </source>
</evidence>
<evidence type="ECO:0000313" key="2">
    <source>
        <dbReference type="Proteomes" id="UP000001950"/>
    </source>
</evidence>
<gene>
    <name evidence="1" type="ORF">TA14530</name>
</gene>